<protein>
    <submittedName>
        <fullName evidence="2">QueT transporter family protein</fullName>
    </submittedName>
</protein>
<dbReference type="InterPro" id="IPR010387">
    <property type="entry name" value="QueT"/>
</dbReference>
<reference evidence="2" key="1">
    <citation type="journal article" date="2021" name="PeerJ">
        <title>Extensive microbial diversity within the chicken gut microbiome revealed by metagenomics and culture.</title>
        <authorList>
            <person name="Gilroy R."/>
            <person name="Ravi A."/>
            <person name="Getino M."/>
            <person name="Pursley I."/>
            <person name="Horton D.L."/>
            <person name="Alikhan N.F."/>
            <person name="Baker D."/>
            <person name="Gharbi K."/>
            <person name="Hall N."/>
            <person name="Watson M."/>
            <person name="Adriaenssens E.M."/>
            <person name="Foster-Nyarko E."/>
            <person name="Jarju S."/>
            <person name="Secka A."/>
            <person name="Antonio M."/>
            <person name="Oren A."/>
            <person name="Chaudhuri R.R."/>
            <person name="La Ragione R."/>
            <person name="Hildebrand F."/>
            <person name="Pallen M.J."/>
        </authorList>
    </citation>
    <scope>NUCLEOTIDE SEQUENCE</scope>
    <source>
        <strain evidence="2">ChiHcolR34-3080</strain>
    </source>
</reference>
<dbReference type="Proteomes" id="UP000823933">
    <property type="component" value="Unassembled WGS sequence"/>
</dbReference>
<dbReference type="EMBL" id="DXHQ01000028">
    <property type="protein sequence ID" value="HIW08249.1"/>
    <property type="molecule type" value="Genomic_DNA"/>
</dbReference>
<sequence>MHKETFNVRKMARCAVVAALYVALCLGLAPFSYGAVQVRVAEALCLLPLFGPEYILGVTLGCALANLLGSTMIDVLFGTLATFLACLCTYAVRHWRVGGLAIPAAVPPILWNAVIVGTEIAVFFSDTPATPALILANALSVGAGEIISCGVLGVALVRLIEFNPRLRQVFSDEGIRAA</sequence>
<dbReference type="PANTHER" id="PTHR40044:SF1">
    <property type="entry name" value="INTEGRAL MEMBRANE PROTEIN"/>
    <property type="match status" value="1"/>
</dbReference>
<evidence type="ECO:0000313" key="3">
    <source>
        <dbReference type="Proteomes" id="UP000823933"/>
    </source>
</evidence>
<feature type="transmembrane region" description="Helical" evidence="1">
    <location>
        <begin position="104"/>
        <end position="125"/>
    </location>
</feature>
<reference evidence="2" key="2">
    <citation type="submission" date="2021-04" db="EMBL/GenBank/DDBJ databases">
        <authorList>
            <person name="Gilroy R."/>
        </authorList>
    </citation>
    <scope>NUCLEOTIDE SEQUENCE</scope>
    <source>
        <strain evidence="2">ChiHcolR34-3080</strain>
    </source>
</reference>
<comment type="caution">
    <text evidence="2">The sequence shown here is derived from an EMBL/GenBank/DDBJ whole genome shotgun (WGS) entry which is preliminary data.</text>
</comment>
<name>A0A9D1Q8Z5_9FIRM</name>
<organism evidence="2 3">
    <name type="scientific">Candidatus Faecalibacterium intestinigallinarum</name>
    <dbReference type="NCBI Taxonomy" id="2838581"/>
    <lineage>
        <taxon>Bacteria</taxon>
        <taxon>Bacillati</taxon>
        <taxon>Bacillota</taxon>
        <taxon>Clostridia</taxon>
        <taxon>Eubacteriales</taxon>
        <taxon>Oscillospiraceae</taxon>
        <taxon>Faecalibacterium</taxon>
    </lineage>
</organism>
<keyword evidence="1" id="KW-0812">Transmembrane</keyword>
<dbReference type="AlphaFoldDB" id="A0A9D1Q8Z5"/>
<dbReference type="Pfam" id="PF06177">
    <property type="entry name" value="QueT"/>
    <property type="match status" value="1"/>
</dbReference>
<keyword evidence="1" id="KW-0472">Membrane</keyword>
<gene>
    <name evidence="2" type="ORF">H9890_02460</name>
</gene>
<dbReference type="PANTHER" id="PTHR40044">
    <property type="entry name" value="INTEGRAL MEMBRANE PROTEIN-RELATED"/>
    <property type="match status" value="1"/>
</dbReference>
<accession>A0A9D1Q8Z5</accession>
<keyword evidence="1" id="KW-1133">Transmembrane helix</keyword>
<dbReference type="PIRSF" id="PIRSF031501">
    <property type="entry name" value="QueT"/>
    <property type="match status" value="1"/>
</dbReference>
<evidence type="ECO:0000313" key="2">
    <source>
        <dbReference type="EMBL" id="HIW08249.1"/>
    </source>
</evidence>
<evidence type="ECO:0000256" key="1">
    <source>
        <dbReference type="SAM" id="Phobius"/>
    </source>
</evidence>
<feature type="transmembrane region" description="Helical" evidence="1">
    <location>
        <begin position="131"/>
        <end position="157"/>
    </location>
</feature>
<proteinExistence type="predicted"/>